<gene>
    <name evidence="1" type="ORF">BLNAU_357</name>
</gene>
<comment type="caution">
    <text evidence="1">The sequence shown here is derived from an EMBL/GenBank/DDBJ whole genome shotgun (WGS) entry which is preliminary data.</text>
</comment>
<sequence>MSQPQPIRVDLQRSPHQSLPLSTYHYLHQKLPWEAPIPTFSRLHFGNPVPDLTGASPAATPQTVLHISSSTITANPPS</sequence>
<reference evidence="1 2" key="1">
    <citation type="journal article" date="2022" name="bioRxiv">
        <title>Genomics of Preaxostyla Flagellates Illuminates Evolutionary Transitions and the Path Towards Mitochondrial Loss.</title>
        <authorList>
            <person name="Novak L.V.F."/>
            <person name="Treitli S.C."/>
            <person name="Pyrih J."/>
            <person name="Halakuc P."/>
            <person name="Pipaliya S.V."/>
            <person name="Vacek V."/>
            <person name="Brzon O."/>
            <person name="Soukal P."/>
            <person name="Eme L."/>
            <person name="Dacks J.B."/>
            <person name="Karnkowska A."/>
            <person name="Elias M."/>
            <person name="Hampl V."/>
        </authorList>
    </citation>
    <scope>NUCLEOTIDE SEQUENCE [LARGE SCALE GENOMIC DNA]</scope>
    <source>
        <strain evidence="1">NAU3</strain>
        <tissue evidence="1">Gut</tissue>
    </source>
</reference>
<organism evidence="1 2">
    <name type="scientific">Blattamonas nauphoetae</name>
    <dbReference type="NCBI Taxonomy" id="2049346"/>
    <lineage>
        <taxon>Eukaryota</taxon>
        <taxon>Metamonada</taxon>
        <taxon>Preaxostyla</taxon>
        <taxon>Oxymonadida</taxon>
        <taxon>Blattamonas</taxon>
    </lineage>
</organism>
<dbReference type="Proteomes" id="UP001281761">
    <property type="component" value="Unassembled WGS sequence"/>
</dbReference>
<accession>A0ABQ9YL04</accession>
<dbReference type="EMBL" id="JARBJD010000002">
    <property type="protein sequence ID" value="KAK2964441.1"/>
    <property type="molecule type" value="Genomic_DNA"/>
</dbReference>
<evidence type="ECO:0000313" key="1">
    <source>
        <dbReference type="EMBL" id="KAK2964441.1"/>
    </source>
</evidence>
<protein>
    <submittedName>
        <fullName evidence="1">Uncharacterized protein</fullName>
    </submittedName>
</protein>
<keyword evidence="2" id="KW-1185">Reference proteome</keyword>
<evidence type="ECO:0000313" key="2">
    <source>
        <dbReference type="Proteomes" id="UP001281761"/>
    </source>
</evidence>
<proteinExistence type="predicted"/>
<name>A0ABQ9YL04_9EUKA</name>